<keyword evidence="1" id="KW-0547">Nucleotide-binding</keyword>
<dbReference type="GO" id="GO:0005524">
    <property type="term" value="F:ATP binding"/>
    <property type="evidence" value="ECO:0007669"/>
    <property type="project" value="UniProtKB-KW"/>
</dbReference>
<keyword evidence="1" id="KW-0378">Hydrolase</keyword>
<keyword evidence="1" id="KW-0067">ATP-binding</keyword>
<dbReference type="GO" id="GO:0006508">
    <property type="term" value="P:proteolysis"/>
    <property type="evidence" value="ECO:0007669"/>
    <property type="project" value="UniProtKB-KW"/>
</dbReference>
<keyword evidence="1" id="KW-0645">Protease</keyword>
<gene>
    <name evidence="1" type="ORF">B2A_08937</name>
</gene>
<sequence length="54" mass="5939">SVSRRLHTVLEKLLEGVAFQAPDIPERTIVIDAAYVDGRLSAIAGNDDLSRYIL</sequence>
<accession>T1B076</accession>
<proteinExistence type="predicted"/>
<dbReference type="Gene3D" id="1.10.8.60">
    <property type="match status" value="1"/>
</dbReference>
<organism evidence="1">
    <name type="scientific">mine drainage metagenome</name>
    <dbReference type="NCBI Taxonomy" id="410659"/>
    <lineage>
        <taxon>unclassified sequences</taxon>
        <taxon>metagenomes</taxon>
        <taxon>ecological metagenomes</taxon>
    </lineage>
</organism>
<name>T1B076_9ZZZZ</name>
<reference evidence="1" key="1">
    <citation type="submission" date="2013-08" db="EMBL/GenBank/DDBJ databases">
        <authorList>
            <person name="Mendez C."/>
            <person name="Richter M."/>
            <person name="Ferrer M."/>
            <person name="Sanchez J."/>
        </authorList>
    </citation>
    <scope>NUCLEOTIDE SEQUENCE</scope>
</reference>
<protein>
    <submittedName>
        <fullName evidence="1">ATP-dependent hsl protease ATP-binding subunit HslU</fullName>
    </submittedName>
</protein>
<dbReference type="GO" id="GO:0008233">
    <property type="term" value="F:peptidase activity"/>
    <property type="evidence" value="ECO:0007669"/>
    <property type="project" value="UniProtKB-KW"/>
</dbReference>
<comment type="caution">
    <text evidence="1">The sequence shown here is derived from an EMBL/GenBank/DDBJ whole genome shotgun (WGS) entry which is preliminary data.</text>
</comment>
<evidence type="ECO:0000313" key="1">
    <source>
        <dbReference type="EMBL" id="EQD46309.1"/>
    </source>
</evidence>
<feature type="non-terminal residue" evidence="1">
    <location>
        <position position="1"/>
    </location>
</feature>
<reference evidence="1" key="2">
    <citation type="journal article" date="2014" name="ISME J.">
        <title>Microbial stratification in low pH oxic and suboxic macroscopic growths along an acid mine drainage.</title>
        <authorList>
            <person name="Mendez-Garcia C."/>
            <person name="Mesa V."/>
            <person name="Sprenger R.R."/>
            <person name="Richter M."/>
            <person name="Diez M.S."/>
            <person name="Solano J."/>
            <person name="Bargiela R."/>
            <person name="Golyshina O.V."/>
            <person name="Manteca A."/>
            <person name="Ramos J.L."/>
            <person name="Gallego J.R."/>
            <person name="Llorente I."/>
            <person name="Martins Dos Santos V.A."/>
            <person name="Jensen O.N."/>
            <person name="Pelaez A.I."/>
            <person name="Sanchez J."/>
            <person name="Ferrer M."/>
        </authorList>
    </citation>
    <scope>NUCLEOTIDE SEQUENCE</scope>
</reference>
<dbReference type="EMBL" id="AUZZ01006449">
    <property type="protein sequence ID" value="EQD46309.1"/>
    <property type="molecule type" value="Genomic_DNA"/>
</dbReference>
<dbReference type="AlphaFoldDB" id="T1B076"/>